<reference evidence="2" key="1">
    <citation type="journal article" date="2020" name="Cell">
        <title>Large-Scale Comparative Analyses of Tick Genomes Elucidate Their Genetic Diversity and Vector Capacities.</title>
        <authorList>
            <consortium name="Tick Genome and Microbiome Consortium (TIGMIC)"/>
            <person name="Jia N."/>
            <person name="Wang J."/>
            <person name="Shi W."/>
            <person name="Du L."/>
            <person name="Sun Y."/>
            <person name="Zhan W."/>
            <person name="Jiang J.F."/>
            <person name="Wang Q."/>
            <person name="Zhang B."/>
            <person name="Ji P."/>
            <person name="Bell-Sakyi L."/>
            <person name="Cui X.M."/>
            <person name="Yuan T.T."/>
            <person name="Jiang B.G."/>
            <person name="Yang W.F."/>
            <person name="Lam T.T."/>
            <person name="Chang Q.C."/>
            <person name="Ding S.J."/>
            <person name="Wang X.J."/>
            <person name="Zhu J.G."/>
            <person name="Ruan X.D."/>
            <person name="Zhao L."/>
            <person name="Wei J.T."/>
            <person name="Ye R.Z."/>
            <person name="Que T.C."/>
            <person name="Du C.H."/>
            <person name="Zhou Y.H."/>
            <person name="Cheng J.X."/>
            <person name="Dai P.F."/>
            <person name="Guo W.B."/>
            <person name="Han X.H."/>
            <person name="Huang E.J."/>
            <person name="Li L.F."/>
            <person name="Wei W."/>
            <person name="Gao Y.C."/>
            <person name="Liu J.Z."/>
            <person name="Shao H.Z."/>
            <person name="Wang X."/>
            <person name="Wang C.C."/>
            <person name="Yang T.C."/>
            <person name="Huo Q.B."/>
            <person name="Li W."/>
            <person name="Chen H.Y."/>
            <person name="Chen S.E."/>
            <person name="Zhou L.G."/>
            <person name="Ni X.B."/>
            <person name="Tian J.H."/>
            <person name="Sheng Y."/>
            <person name="Liu T."/>
            <person name="Pan Y.S."/>
            <person name="Xia L.Y."/>
            <person name="Li J."/>
            <person name="Zhao F."/>
            <person name="Cao W.C."/>
        </authorList>
    </citation>
    <scope>NUCLEOTIDE SEQUENCE</scope>
    <source>
        <strain evidence="2">Rsan-2018</strain>
    </source>
</reference>
<dbReference type="VEuPathDB" id="VectorBase:RSAN_042129"/>
<evidence type="ECO:0000259" key="1">
    <source>
        <dbReference type="Pfam" id="PF01431"/>
    </source>
</evidence>
<dbReference type="InterPro" id="IPR018497">
    <property type="entry name" value="Peptidase_M13_C"/>
</dbReference>
<dbReference type="PANTHER" id="PTHR11733:SF241">
    <property type="entry name" value="GH26575P-RELATED"/>
    <property type="match status" value="1"/>
</dbReference>
<dbReference type="GO" id="GO:0016485">
    <property type="term" value="P:protein processing"/>
    <property type="evidence" value="ECO:0007669"/>
    <property type="project" value="TreeGrafter"/>
</dbReference>
<organism evidence="2 3">
    <name type="scientific">Rhipicephalus sanguineus</name>
    <name type="common">Brown dog tick</name>
    <name type="synonym">Ixodes sanguineus</name>
    <dbReference type="NCBI Taxonomy" id="34632"/>
    <lineage>
        <taxon>Eukaryota</taxon>
        <taxon>Metazoa</taxon>
        <taxon>Ecdysozoa</taxon>
        <taxon>Arthropoda</taxon>
        <taxon>Chelicerata</taxon>
        <taxon>Arachnida</taxon>
        <taxon>Acari</taxon>
        <taxon>Parasitiformes</taxon>
        <taxon>Ixodida</taxon>
        <taxon>Ixodoidea</taxon>
        <taxon>Ixodidae</taxon>
        <taxon>Rhipicephalinae</taxon>
        <taxon>Rhipicephalus</taxon>
        <taxon>Rhipicephalus</taxon>
    </lineage>
</organism>
<gene>
    <name evidence="2" type="ORF">HPB52_022738</name>
</gene>
<protein>
    <recommendedName>
        <fullName evidence="1">Peptidase M13 C-terminal domain-containing protein</fullName>
    </recommendedName>
</protein>
<dbReference type="EMBL" id="JABSTV010001247">
    <property type="protein sequence ID" value="KAH7973179.1"/>
    <property type="molecule type" value="Genomic_DNA"/>
</dbReference>
<dbReference type="Proteomes" id="UP000821837">
    <property type="component" value="Chromosome 11"/>
</dbReference>
<dbReference type="GO" id="GO:0005886">
    <property type="term" value="C:plasma membrane"/>
    <property type="evidence" value="ECO:0007669"/>
    <property type="project" value="TreeGrafter"/>
</dbReference>
<dbReference type="GO" id="GO:0004222">
    <property type="term" value="F:metalloendopeptidase activity"/>
    <property type="evidence" value="ECO:0007669"/>
    <property type="project" value="InterPro"/>
</dbReference>
<dbReference type="InterPro" id="IPR024079">
    <property type="entry name" value="MetalloPept_cat_dom_sf"/>
</dbReference>
<evidence type="ECO:0000313" key="3">
    <source>
        <dbReference type="Proteomes" id="UP000821837"/>
    </source>
</evidence>
<comment type="caution">
    <text evidence="2">The sequence shown here is derived from an EMBL/GenBank/DDBJ whole genome shotgun (WGS) entry which is preliminary data.</text>
</comment>
<dbReference type="InterPro" id="IPR000718">
    <property type="entry name" value="Peptidase_M13"/>
</dbReference>
<dbReference type="PROSITE" id="PS51885">
    <property type="entry name" value="NEPRILYSIN"/>
    <property type="match status" value="1"/>
</dbReference>
<proteinExistence type="predicted"/>
<reference evidence="2" key="2">
    <citation type="submission" date="2021-09" db="EMBL/GenBank/DDBJ databases">
        <authorList>
            <person name="Jia N."/>
            <person name="Wang J."/>
            <person name="Shi W."/>
            <person name="Du L."/>
            <person name="Sun Y."/>
            <person name="Zhan W."/>
            <person name="Jiang J."/>
            <person name="Wang Q."/>
            <person name="Zhang B."/>
            <person name="Ji P."/>
            <person name="Sakyi L.B."/>
            <person name="Cui X."/>
            <person name="Yuan T."/>
            <person name="Jiang B."/>
            <person name="Yang W."/>
            <person name="Lam T.T.-Y."/>
            <person name="Chang Q."/>
            <person name="Ding S."/>
            <person name="Wang X."/>
            <person name="Zhu J."/>
            <person name="Ruan X."/>
            <person name="Zhao L."/>
            <person name="Wei J."/>
            <person name="Que T."/>
            <person name="Du C."/>
            <person name="Cheng J."/>
            <person name="Dai P."/>
            <person name="Han X."/>
            <person name="Huang E."/>
            <person name="Gao Y."/>
            <person name="Liu J."/>
            <person name="Shao H."/>
            <person name="Ye R."/>
            <person name="Li L."/>
            <person name="Wei W."/>
            <person name="Wang X."/>
            <person name="Wang C."/>
            <person name="Huo Q."/>
            <person name="Li W."/>
            <person name="Guo W."/>
            <person name="Chen H."/>
            <person name="Chen S."/>
            <person name="Zhou L."/>
            <person name="Zhou L."/>
            <person name="Ni X."/>
            <person name="Tian J."/>
            <person name="Zhou Y."/>
            <person name="Sheng Y."/>
            <person name="Liu T."/>
            <person name="Pan Y."/>
            <person name="Xia L."/>
            <person name="Li J."/>
            <person name="Zhao F."/>
            <person name="Cao W."/>
        </authorList>
    </citation>
    <scope>NUCLEOTIDE SEQUENCE</scope>
    <source>
        <strain evidence="2">Rsan-2018</strain>
        <tissue evidence="2">Larvae</tissue>
    </source>
</reference>
<sequence length="129" mass="14388">MGVTVDDSGKRKLWLGVEAAAALGQRRVAYRYAALPVIPGLEIAFEAFLAAVAVDFRALVDFKVLHLEAFTDSEIFFLAYCYSLCARRPHTLRDECNVPVMNSPIFAEVFHCPANSPMNPPKKCTFFDK</sequence>
<dbReference type="PANTHER" id="PTHR11733">
    <property type="entry name" value="ZINC METALLOPROTEASE FAMILY M13 NEPRILYSIN-RELATED"/>
    <property type="match status" value="1"/>
</dbReference>
<name>A0A9D4QDE6_RHISA</name>
<evidence type="ECO:0000313" key="2">
    <source>
        <dbReference type="EMBL" id="KAH7973179.1"/>
    </source>
</evidence>
<dbReference type="SUPFAM" id="SSF55486">
    <property type="entry name" value="Metalloproteases ('zincins'), catalytic domain"/>
    <property type="match status" value="1"/>
</dbReference>
<accession>A0A9D4QDE6</accession>
<keyword evidence="3" id="KW-1185">Reference proteome</keyword>
<dbReference type="Pfam" id="PF01431">
    <property type="entry name" value="Peptidase_M13"/>
    <property type="match status" value="1"/>
</dbReference>
<dbReference type="AlphaFoldDB" id="A0A9D4QDE6"/>
<dbReference type="Gene3D" id="3.40.390.10">
    <property type="entry name" value="Collagenase (Catalytic Domain)"/>
    <property type="match status" value="1"/>
</dbReference>
<feature type="domain" description="Peptidase M13 C-terminal" evidence="1">
    <location>
        <begin position="40"/>
        <end position="125"/>
    </location>
</feature>